<dbReference type="GO" id="GO:0016020">
    <property type="term" value="C:membrane"/>
    <property type="evidence" value="ECO:0007669"/>
    <property type="project" value="TreeGrafter"/>
</dbReference>
<comment type="similarity">
    <text evidence="6">Belongs to the peptidase M48 family.</text>
</comment>
<keyword evidence="10" id="KW-1185">Reference proteome</keyword>
<evidence type="ECO:0000313" key="9">
    <source>
        <dbReference type="EMBL" id="GHA33176.1"/>
    </source>
</evidence>
<dbReference type="Proteomes" id="UP000610456">
    <property type="component" value="Unassembled WGS sequence"/>
</dbReference>
<dbReference type="GO" id="GO:0046872">
    <property type="term" value="F:metal ion binding"/>
    <property type="evidence" value="ECO:0007669"/>
    <property type="project" value="UniProtKB-KW"/>
</dbReference>
<dbReference type="PANTHER" id="PTHR22726">
    <property type="entry name" value="METALLOENDOPEPTIDASE OMA1"/>
    <property type="match status" value="1"/>
</dbReference>
<keyword evidence="3 6" id="KW-0378">Hydrolase</keyword>
<dbReference type="CDD" id="cd07331">
    <property type="entry name" value="M48C_Oma1_like"/>
    <property type="match status" value="1"/>
</dbReference>
<dbReference type="AlphaFoldDB" id="A0A918VX33"/>
<protein>
    <submittedName>
        <fullName evidence="9">Peptidase M48</fullName>
    </submittedName>
</protein>
<feature type="domain" description="Peptidase M48" evidence="8">
    <location>
        <begin position="91"/>
        <end position="257"/>
    </location>
</feature>
<organism evidence="9 10">
    <name type="scientific">Salinimicrobium marinum</name>
    <dbReference type="NCBI Taxonomy" id="680283"/>
    <lineage>
        <taxon>Bacteria</taxon>
        <taxon>Pseudomonadati</taxon>
        <taxon>Bacteroidota</taxon>
        <taxon>Flavobacteriia</taxon>
        <taxon>Flavobacteriales</taxon>
        <taxon>Flavobacteriaceae</taxon>
        <taxon>Salinimicrobium</taxon>
    </lineage>
</organism>
<dbReference type="GO" id="GO:0004222">
    <property type="term" value="F:metalloendopeptidase activity"/>
    <property type="evidence" value="ECO:0007669"/>
    <property type="project" value="InterPro"/>
</dbReference>
<evidence type="ECO:0000259" key="8">
    <source>
        <dbReference type="Pfam" id="PF01435"/>
    </source>
</evidence>
<comment type="caution">
    <text evidence="9">The sequence shown here is derived from an EMBL/GenBank/DDBJ whole genome shotgun (WGS) entry which is preliminary data.</text>
</comment>
<feature type="chain" id="PRO_5037357427" evidence="7">
    <location>
        <begin position="21"/>
        <end position="276"/>
    </location>
</feature>
<keyword evidence="4 6" id="KW-0862">Zinc</keyword>
<dbReference type="InterPro" id="IPR001915">
    <property type="entry name" value="Peptidase_M48"/>
</dbReference>
<dbReference type="Pfam" id="PF01435">
    <property type="entry name" value="Peptidase_M48"/>
    <property type="match status" value="1"/>
</dbReference>
<evidence type="ECO:0000256" key="7">
    <source>
        <dbReference type="SAM" id="SignalP"/>
    </source>
</evidence>
<reference evidence="9" key="1">
    <citation type="journal article" date="2014" name="Int. J. Syst. Evol. Microbiol.">
        <title>Complete genome sequence of Corynebacterium casei LMG S-19264T (=DSM 44701T), isolated from a smear-ripened cheese.</title>
        <authorList>
            <consortium name="US DOE Joint Genome Institute (JGI-PGF)"/>
            <person name="Walter F."/>
            <person name="Albersmeier A."/>
            <person name="Kalinowski J."/>
            <person name="Ruckert C."/>
        </authorList>
    </citation>
    <scope>NUCLEOTIDE SEQUENCE</scope>
    <source>
        <strain evidence="9">KCTC 12719</strain>
    </source>
</reference>
<keyword evidence="7" id="KW-0732">Signal</keyword>
<dbReference type="EMBL" id="BMXB01000003">
    <property type="protein sequence ID" value="GHA33176.1"/>
    <property type="molecule type" value="Genomic_DNA"/>
</dbReference>
<dbReference type="RefSeq" id="WP_189603944.1">
    <property type="nucleotide sequence ID" value="NZ_BMXB01000003.1"/>
</dbReference>
<proteinExistence type="inferred from homology"/>
<keyword evidence="1 6" id="KW-0645">Protease</keyword>
<comment type="cofactor">
    <cofactor evidence="6">
        <name>Zn(2+)</name>
        <dbReference type="ChEBI" id="CHEBI:29105"/>
    </cofactor>
    <text evidence="6">Binds 1 zinc ion per subunit.</text>
</comment>
<name>A0A918VX33_9FLAO</name>
<evidence type="ECO:0000256" key="1">
    <source>
        <dbReference type="ARBA" id="ARBA00022670"/>
    </source>
</evidence>
<dbReference type="PROSITE" id="PS51257">
    <property type="entry name" value="PROKAR_LIPOPROTEIN"/>
    <property type="match status" value="1"/>
</dbReference>
<keyword evidence="2" id="KW-0479">Metal-binding</keyword>
<dbReference type="Gene3D" id="3.30.2010.10">
    <property type="entry name" value="Metalloproteases ('zincins'), catalytic domain"/>
    <property type="match status" value="1"/>
</dbReference>
<dbReference type="InterPro" id="IPR051156">
    <property type="entry name" value="Mito/Outer_Membr_Metalloprot"/>
</dbReference>
<reference evidence="9" key="2">
    <citation type="submission" date="2020-09" db="EMBL/GenBank/DDBJ databases">
        <authorList>
            <person name="Sun Q."/>
            <person name="Kim S."/>
        </authorList>
    </citation>
    <scope>NUCLEOTIDE SEQUENCE</scope>
    <source>
        <strain evidence="9">KCTC 12719</strain>
    </source>
</reference>
<sequence length="276" mass="30314">MKIKQLVFLFSFLFMVSACKTNPFTGERNLNFVSNSQIFPASFEQYDQVLDQSQVVTNTAESRMIKNVGQKIAVAAERFLNANGHEGYTNDYQWEFTLIKDDEQVNAWAMPGGKIAFYTGIMPIAKTETGVAAIMAHEVAHALADHGAQRMSTAQLQQVGGAVLGAAVGGRSESTQQIIAQAYGLGSQYGVMLPFSRSHESEADRIGLTLMAIAGYEPGEAANLWRRMQEQSGGQAPPEFLSTHPNPQTRINNIEEWAPAARAEAQKYGITSFRRD</sequence>
<evidence type="ECO:0000256" key="6">
    <source>
        <dbReference type="RuleBase" id="RU003983"/>
    </source>
</evidence>
<gene>
    <name evidence="9" type="ORF">GCM10007103_13330</name>
</gene>
<dbReference type="GO" id="GO:0051603">
    <property type="term" value="P:proteolysis involved in protein catabolic process"/>
    <property type="evidence" value="ECO:0007669"/>
    <property type="project" value="TreeGrafter"/>
</dbReference>
<evidence type="ECO:0000256" key="4">
    <source>
        <dbReference type="ARBA" id="ARBA00022833"/>
    </source>
</evidence>
<feature type="signal peptide" evidence="7">
    <location>
        <begin position="1"/>
        <end position="20"/>
    </location>
</feature>
<evidence type="ECO:0000256" key="5">
    <source>
        <dbReference type="ARBA" id="ARBA00023049"/>
    </source>
</evidence>
<dbReference type="PANTHER" id="PTHR22726:SF24">
    <property type="entry name" value="M48 FAMILY METALLOPEPTIDASE"/>
    <property type="match status" value="1"/>
</dbReference>
<evidence type="ECO:0000313" key="10">
    <source>
        <dbReference type="Proteomes" id="UP000610456"/>
    </source>
</evidence>
<keyword evidence="5 6" id="KW-0482">Metalloprotease</keyword>
<evidence type="ECO:0000256" key="3">
    <source>
        <dbReference type="ARBA" id="ARBA00022801"/>
    </source>
</evidence>
<evidence type="ECO:0000256" key="2">
    <source>
        <dbReference type="ARBA" id="ARBA00022723"/>
    </source>
</evidence>
<accession>A0A918VX33</accession>